<keyword evidence="3" id="KW-1185">Reference proteome</keyword>
<evidence type="ECO:0000256" key="1">
    <source>
        <dbReference type="SAM" id="MobiDB-lite"/>
    </source>
</evidence>
<accession>A0AAD9MN06</accession>
<evidence type="ECO:0000313" key="3">
    <source>
        <dbReference type="Proteomes" id="UP001209878"/>
    </source>
</evidence>
<protein>
    <submittedName>
        <fullName evidence="2">Uncharacterized protein</fullName>
    </submittedName>
</protein>
<proteinExistence type="predicted"/>
<name>A0AAD9MN06_RIDPI</name>
<dbReference type="Proteomes" id="UP001209878">
    <property type="component" value="Unassembled WGS sequence"/>
</dbReference>
<dbReference type="AlphaFoldDB" id="A0AAD9MN06"/>
<gene>
    <name evidence="2" type="ORF">NP493_7802g00002</name>
</gene>
<sequence length="80" mass="8659">NTANQEESARWDTGSATADNAADPQRGERQISTILGNRQCDTEATTTATMNDSVFNIRAAGAGTCRHAIIDMEHDDDVYN</sequence>
<feature type="non-terminal residue" evidence="2">
    <location>
        <position position="1"/>
    </location>
</feature>
<organism evidence="2 3">
    <name type="scientific">Ridgeia piscesae</name>
    <name type="common">Tubeworm</name>
    <dbReference type="NCBI Taxonomy" id="27915"/>
    <lineage>
        <taxon>Eukaryota</taxon>
        <taxon>Metazoa</taxon>
        <taxon>Spiralia</taxon>
        <taxon>Lophotrochozoa</taxon>
        <taxon>Annelida</taxon>
        <taxon>Polychaeta</taxon>
        <taxon>Sedentaria</taxon>
        <taxon>Canalipalpata</taxon>
        <taxon>Sabellida</taxon>
        <taxon>Siboglinidae</taxon>
        <taxon>Ridgeia</taxon>
    </lineage>
</organism>
<comment type="caution">
    <text evidence="2">The sequence shown here is derived from an EMBL/GenBank/DDBJ whole genome shotgun (WGS) entry which is preliminary data.</text>
</comment>
<dbReference type="EMBL" id="JAODUO010007789">
    <property type="protein sequence ID" value="KAK2138413.1"/>
    <property type="molecule type" value="Genomic_DNA"/>
</dbReference>
<reference evidence="2" key="1">
    <citation type="journal article" date="2023" name="Mol. Biol. Evol.">
        <title>Third-Generation Sequencing Reveals the Adaptive Role of the Epigenome in Three Deep-Sea Polychaetes.</title>
        <authorList>
            <person name="Perez M."/>
            <person name="Aroh O."/>
            <person name="Sun Y."/>
            <person name="Lan Y."/>
            <person name="Juniper S.K."/>
            <person name="Young C.R."/>
            <person name="Angers B."/>
            <person name="Qian P.Y."/>
        </authorList>
    </citation>
    <scope>NUCLEOTIDE SEQUENCE</scope>
    <source>
        <strain evidence="2">R07B-5</strain>
    </source>
</reference>
<evidence type="ECO:0000313" key="2">
    <source>
        <dbReference type="EMBL" id="KAK2138413.1"/>
    </source>
</evidence>
<feature type="region of interest" description="Disordered" evidence="1">
    <location>
        <begin position="1"/>
        <end position="33"/>
    </location>
</feature>